<feature type="domain" description="DUF7492" evidence="3">
    <location>
        <begin position="16"/>
        <end position="262"/>
    </location>
</feature>
<dbReference type="InterPro" id="IPR055915">
    <property type="entry name" value="DUF7492"/>
</dbReference>
<evidence type="ECO:0000256" key="2">
    <source>
        <dbReference type="SAM" id="SignalP"/>
    </source>
</evidence>
<organism evidence="4 5">
    <name type="scientific">Fonsecaea pedrosoi CBS 271.37</name>
    <dbReference type="NCBI Taxonomy" id="1442368"/>
    <lineage>
        <taxon>Eukaryota</taxon>
        <taxon>Fungi</taxon>
        <taxon>Dikarya</taxon>
        <taxon>Ascomycota</taxon>
        <taxon>Pezizomycotina</taxon>
        <taxon>Eurotiomycetes</taxon>
        <taxon>Chaetothyriomycetidae</taxon>
        <taxon>Chaetothyriales</taxon>
        <taxon>Herpotrichiellaceae</taxon>
        <taxon>Fonsecaea</taxon>
    </lineage>
</organism>
<gene>
    <name evidence="4" type="ORF">Z517_06468</name>
</gene>
<name>A0A0D2GGD2_9EURO</name>
<evidence type="ECO:0000256" key="1">
    <source>
        <dbReference type="SAM" id="MobiDB-lite"/>
    </source>
</evidence>
<keyword evidence="2" id="KW-0732">Signal</keyword>
<dbReference type="RefSeq" id="XP_013283661.1">
    <property type="nucleotide sequence ID" value="XM_013428207.1"/>
</dbReference>
<dbReference type="GeneID" id="25305958"/>
<reference evidence="4 5" key="1">
    <citation type="submission" date="2015-01" db="EMBL/GenBank/DDBJ databases">
        <title>The Genome Sequence of Fonsecaea pedrosoi CBS 271.37.</title>
        <authorList>
            <consortium name="The Broad Institute Genomics Platform"/>
            <person name="Cuomo C."/>
            <person name="de Hoog S."/>
            <person name="Gorbushina A."/>
            <person name="Stielow B."/>
            <person name="Teixiera M."/>
            <person name="Abouelleil A."/>
            <person name="Chapman S.B."/>
            <person name="Priest M."/>
            <person name="Young S.K."/>
            <person name="Wortman J."/>
            <person name="Nusbaum C."/>
            <person name="Birren B."/>
        </authorList>
    </citation>
    <scope>NUCLEOTIDE SEQUENCE [LARGE SCALE GENOMIC DNA]</scope>
    <source>
        <strain evidence="4 5">CBS 271.37</strain>
    </source>
</reference>
<protein>
    <recommendedName>
        <fullName evidence="3">DUF7492 domain-containing protein</fullName>
    </recommendedName>
</protein>
<sequence>MHLIFLPTTILLSQVLAHSWNEQLTVIENGFFTGNNGYPRGYVSRSDPGFNDNMMTYLLPPLDSGRTRVDDSDLVCSPTQESANQTDGYPRLSASPGAYVAMKYLENGHVTLPQIQPGKPQGGGTVFVFGTSQPTNNDLLMGVLQWTTDGTGGDGRGKLLTAQNFDDGRCYQINSGSISETRQEEHPNRTPDQPGSVNEQWCETDVLIPPDLPINSPYTIYWVWQWPTAPGTPGLPDGKDEYYTTCSDLDIVAGPIRGAASNPLPQQDPQTAAVSEFQSRTAFNINPLISS</sequence>
<feature type="region of interest" description="Disordered" evidence="1">
    <location>
        <begin position="177"/>
        <end position="198"/>
    </location>
</feature>
<keyword evidence="5" id="KW-1185">Reference proteome</keyword>
<dbReference type="STRING" id="1442368.A0A0D2GGD2"/>
<feature type="chain" id="PRO_5002258557" description="DUF7492 domain-containing protein" evidence="2">
    <location>
        <begin position="18"/>
        <end position="291"/>
    </location>
</feature>
<dbReference type="OrthoDB" id="64281at2759"/>
<proteinExistence type="predicted"/>
<dbReference type="HOGENOM" id="CLU_019095_0_2_1"/>
<dbReference type="AlphaFoldDB" id="A0A0D2GGD2"/>
<accession>A0A0D2GGD2</accession>
<dbReference type="Proteomes" id="UP000053029">
    <property type="component" value="Unassembled WGS sequence"/>
</dbReference>
<evidence type="ECO:0000313" key="5">
    <source>
        <dbReference type="Proteomes" id="UP000053029"/>
    </source>
</evidence>
<evidence type="ECO:0000313" key="4">
    <source>
        <dbReference type="EMBL" id="KIW79853.1"/>
    </source>
</evidence>
<dbReference type="EMBL" id="KN846972">
    <property type="protein sequence ID" value="KIW79853.1"/>
    <property type="molecule type" value="Genomic_DNA"/>
</dbReference>
<evidence type="ECO:0000259" key="3">
    <source>
        <dbReference type="Pfam" id="PF24320"/>
    </source>
</evidence>
<dbReference type="Pfam" id="PF24320">
    <property type="entry name" value="DUF7492"/>
    <property type="match status" value="1"/>
</dbReference>
<feature type="signal peptide" evidence="2">
    <location>
        <begin position="1"/>
        <end position="17"/>
    </location>
</feature>
<dbReference type="VEuPathDB" id="FungiDB:Z517_06468"/>